<evidence type="ECO:0000313" key="1">
    <source>
        <dbReference type="EMBL" id="TGL75393.1"/>
    </source>
</evidence>
<proteinExistence type="predicted"/>
<accession>A0ABY2MTU5</accession>
<name>A0ABY2MTU5_9LEPT</name>
<evidence type="ECO:0008006" key="3">
    <source>
        <dbReference type="Google" id="ProtNLM"/>
    </source>
</evidence>
<dbReference type="EMBL" id="RQGI01000004">
    <property type="protein sequence ID" value="TGL75393.1"/>
    <property type="molecule type" value="Genomic_DNA"/>
</dbReference>
<dbReference type="Proteomes" id="UP000297352">
    <property type="component" value="Unassembled WGS sequence"/>
</dbReference>
<protein>
    <recommendedName>
        <fullName evidence="3">Phage tail protein</fullName>
    </recommendedName>
</protein>
<evidence type="ECO:0000313" key="2">
    <source>
        <dbReference type="Proteomes" id="UP000297352"/>
    </source>
</evidence>
<gene>
    <name evidence="1" type="ORF">EHQ60_00280</name>
</gene>
<organism evidence="1 2">
    <name type="scientific">Leptospira levettii</name>
    <dbReference type="NCBI Taxonomy" id="2023178"/>
    <lineage>
        <taxon>Bacteria</taxon>
        <taxon>Pseudomonadati</taxon>
        <taxon>Spirochaetota</taxon>
        <taxon>Spirochaetia</taxon>
        <taxon>Leptospirales</taxon>
        <taxon>Leptospiraceae</taxon>
        <taxon>Leptospira</taxon>
    </lineage>
</organism>
<comment type="caution">
    <text evidence="1">The sequence shown here is derived from an EMBL/GenBank/DDBJ whole genome shotgun (WGS) entry which is preliminary data.</text>
</comment>
<dbReference type="RefSeq" id="WP_135688445.1">
    <property type="nucleotide sequence ID" value="NZ_RQGI01000004.1"/>
</dbReference>
<sequence length="539" mass="58831">MPIVTVPVTTSTKKKTIYNSNQRVNAKTIGNIPGLEDDLVLYPKSITMIIRELFDVLPTDKQFFNGTVESFNATEIVTKEGAYLVGDDIYFLEALTLVPTAAGFWGFFEIELEAIDSDPASLQFFDVSTNTVSQQVVNTRKSYNIKVYENYNTTASFPTLTPGRIKWIEFKKDAAFGNIIEVTKLLNSIVLPKDKSGTVALLEDQTFIGLNDTPGSYAGQKGRIPVVNQTENGIIFQQQFGLLDSKWSSRKFSPSPSEPWFRKDLDQTFNISNWPLLVPELRNTKWEIGATSVFNVIGFTTGTVTRLQLEDTLIARNLLRALLEDYHFSKSYNPSTNADGADSDSEFSAWSFIVRIASDIGAGTNAPKLGQEFRIRYLSSLANTLSVTNRFICIDKDTSTLATSGTGTIEICPFRMASGGTPNTTQARWRKTGESGLITPGSTFYSGSDLVEIPANARVRDRGQLHYHTYQLTAGATGFWLEGGGSLATGGGGAGNPSGNMSILGPIASPNDGTPRTGPGTRGRGSVEYLYGNGVIYLT</sequence>
<keyword evidence="2" id="KW-1185">Reference proteome</keyword>
<reference evidence="2" key="1">
    <citation type="journal article" date="2019" name="PLoS Negl. Trop. Dis.">
        <title>Revisiting the worldwide diversity of Leptospira species in the environment.</title>
        <authorList>
            <person name="Vincent A.T."/>
            <person name="Schiettekatte O."/>
            <person name="Bourhy P."/>
            <person name="Veyrier F.J."/>
            <person name="Picardeau M."/>
        </authorList>
    </citation>
    <scope>NUCLEOTIDE SEQUENCE [LARGE SCALE GENOMIC DNA]</scope>
    <source>
        <strain evidence="2">201702449</strain>
    </source>
</reference>